<organism evidence="3">
    <name type="scientific">Fonticula alba</name>
    <name type="common">Slime mold</name>
    <dbReference type="NCBI Taxonomy" id="691883"/>
    <lineage>
        <taxon>Eukaryota</taxon>
        <taxon>Rotosphaerida</taxon>
        <taxon>Fonticulaceae</taxon>
        <taxon>Fonticula</taxon>
    </lineage>
</organism>
<name>A0A058Z9M1_FONAL</name>
<reference evidence="3" key="1">
    <citation type="submission" date="2013-04" db="EMBL/GenBank/DDBJ databases">
        <title>The Genome Sequence of Fonticula alba ATCC 38817.</title>
        <authorList>
            <consortium name="The Broad Institute Genomics Platform"/>
            <person name="Russ C."/>
            <person name="Cuomo C."/>
            <person name="Burger G."/>
            <person name="Gray M.W."/>
            <person name="Holland P.W.H."/>
            <person name="King N."/>
            <person name="Lang F.B.F."/>
            <person name="Roger A.J."/>
            <person name="Ruiz-Trillo I."/>
            <person name="Brown M."/>
            <person name="Walker B."/>
            <person name="Young S."/>
            <person name="Zeng Q."/>
            <person name="Gargeya S."/>
            <person name="Fitzgerald M."/>
            <person name="Haas B."/>
            <person name="Abouelleil A."/>
            <person name="Allen A.W."/>
            <person name="Alvarado L."/>
            <person name="Arachchi H.M."/>
            <person name="Berlin A.M."/>
            <person name="Chapman S.B."/>
            <person name="Gainer-Dewar J."/>
            <person name="Goldberg J."/>
            <person name="Griggs A."/>
            <person name="Gujja S."/>
            <person name="Hansen M."/>
            <person name="Howarth C."/>
            <person name="Imamovic A."/>
            <person name="Ireland A."/>
            <person name="Larimer J."/>
            <person name="McCowan C."/>
            <person name="Murphy C."/>
            <person name="Pearson M."/>
            <person name="Poon T.W."/>
            <person name="Priest M."/>
            <person name="Roberts A."/>
            <person name="Saif S."/>
            <person name="Shea T."/>
            <person name="Sisk P."/>
            <person name="Sykes S."/>
            <person name="Wortman J."/>
            <person name="Nusbaum C."/>
            <person name="Birren B."/>
        </authorList>
    </citation>
    <scope>NUCLEOTIDE SEQUENCE [LARGE SCALE GENOMIC DNA]</scope>
    <source>
        <strain evidence="3">ATCC 38817</strain>
    </source>
</reference>
<dbReference type="InterPro" id="IPR036020">
    <property type="entry name" value="WW_dom_sf"/>
</dbReference>
<feature type="region of interest" description="Disordered" evidence="1">
    <location>
        <begin position="1"/>
        <end position="104"/>
    </location>
</feature>
<dbReference type="Proteomes" id="UP000030693">
    <property type="component" value="Unassembled WGS sequence"/>
</dbReference>
<dbReference type="PROSITE" id="PS01159">
    <property type="entry name" value="WW_DOMAIN_1"/>
    <property type="match status" value="1"/>
</dbReference>
<dbReference type="RefSeq" id="XP_009494102.1">
    <property type="nucleotide sequence ID" value="XM_009495827.1"/>
</dbReference>
<proteinExistence type="predicted"/>
<feature type="domain" description="WW" evidence="2">
    <location>
        <begin position="84"/>
        <end position="117"/>
    </location>
</feature>
<evidence type="ECO:0000256" key="1">
    <source>
        <dbReference type="SAM" id="MobiDB-lite"/>
    </source>
</evidence>
<keyword evidence="4" id="KW-1185">Reference proteome</keyword>
<evidence type="ECO:0000313" key="3">
    <source>
        <dbReference type="EMBL" id="KCV70979.1"/>
    </source>
</evidence>
<feature type="region of interest" description="Disordered" evidence="1">
    <location>
        <begin position="576"/>
        <end position="651"/>
    </location>
</feature>
<feature type="compositionally biased region" description="Low complexity" evidence="1">
    <location>
        <begin position="69"/>
        <end position="80"/>
    </location>
</feature>
<dbReference type="SUPFAM" id="SSF51045">
    <property type="entry name" value="WW domain"/>
    <property type="match status" value="1"/>
</dbReference>
<dbReference type="EMBL" id="KB932203">
    <property type="protein sequence ID" value="KCV70979.1"/>
    <property type="molecule type" value="Genomic_DNA"/>
</dbReference>
<dbReference type="Gene3D" id="2.20.70.10">
    <property type="match status" value="1"/>
</dbReference>
<accession>A0A058Z9M1</accession>
<dbReference type="GeneID" id="20526651"/>
<sequence>MSTATGHAVYGGGTGASSAASSRHQLPYRPGLPTFQGSSPFMHNEDPEDGRQSATGSPESQRHAGSQKFADPADFGAAPPVLHSGLSSGWTMEKDPSGRRYFSSSSLQSTSWFDPRIPLERYSSFDNPPAPAFVRTAKYILRDSRQYGFSFLDGDRLVRSARAYRKETSGARMRKGDLEKMVRQAMRSARDWVAQGLQESPYAKPTPPADPASVTDAAVSEKDTELNAAAGRVTDRVFSLLDLEYQQHCELRSGLIALAFMSRIRFRKKLEVVADTLDTTGKRMLTVDHITFLLETLHQLIEHPDYRYRLLMPGQAKVQAKRLLLVAATGNPNAADQPAVDQSGSIILGRRAGDPEEVSATQLADYIIGGVEHLRKMAKSRSRKRDKNLPDNLVEEFELELPDPPGLPPILRAFRMMERIDAAERVTHEGTICAACSASPIQGLLYELAKPHSLSPPSSRGASHDGTSPAPGSSAGPATDSKRKLSLRFGGGRSRSTGDQAAAPGGGTAATGPGAAGDKAPESRTVSAGQAVETTGTDLCADCFWAGRGPATLTPAAGAGAGATPPSPWLLGTLSPFSRPLDADDASGSGAKTAATLPPPLSPGLVAVERARSVTRRRSAGPSPLSQQAGAADAAADAAKKADKKKSGMRGLFRCVPGGRGRASRCPHRARQTGLAMQQRGRAAHLAARREPEGARRSRPREALTASGVTPGLGYMAWGVPGGRAAIRAQTTHFADGH</sequence>
<evidence type="ECO:0000259" key="2">
    <source>
        <dbReference type="PROSITE" id="PS50020"/>
    </source>
</evidence>
<dbReference type="AlphaFoldDB" id="A0A058Z9M1"/>
<dbReference type="PROSITE" id="PS50020">
    <property type="entry name" value="WW_DOMAIN_2"/>
    <property type="match status" value="1"/>
</dbReference>
<protein>
    <recommendedName>
        <fullName evidence="2">WW domain-containing protein</fullName>
    </recommendedName>
</protein>
<evidence type="ECO:0000313" key="4">
    <source>
        <dbReference type="Proteomes" id="UP000030693"/>
    </source>
</evidence>
<gene>
    <name evidence="3" type="ORF">H696_01926</name>
</gene>
<feature type="region of interest" description="Disordered" evidence="1">
    <location>
        <begin position="452"/>
        <end position="530"/>
    </location>
</feature>
<dbReference type="InterPro" id="IPR001202">
    <property type="entry name" value="WW_dom"/>
</dbReference>